<evidence type="ECO:0000313" key="1">
    <source>
        <dbReference type="EMBL" id="AYD68156.1"/>
    </source>
</evidence>
<sequence>MGQQIKVYNCDMTSFIPQKVYKTSGTKLQKYTDMVLVLHNLNYVPDYIAEFCRQIVDPNATMKTFTRSGATYAINNSYTIDALRLYALKHWSTANSKRPLREFLNKANSIIDNIERTSEIVDVVDATRKISCLA</sequence>
<organism evidence="1 2">
    <name type="scientific">Heliothis virescens ascovirus 3h</name>
    <dbReference type="NCBI Taxonomy" id="1268039"/>
    <lineage>
        <taxon>Viruses</taxon>
        <taxon>Varidnaviria</taxon>
        <taxon>Bamfordvirae</taxon>
        <taxon>Nucleocytoviricota</taxon>
        <taxon>Megaviricetes</taxon>
        <taxon>Pimascovirales</taxon>
        <taxon>Pimascovirales incertae sedis</taxon>
        <taxon>Ascoviridae</taxon>
        <taxon>Ascovirus</taxon>
    </lineage>
</organism>
<dbReference type="EMBL" id="KU170628">
    <property type="protein sequence ID" value="AYD68156.1"/>
    <property type="molecule type" value="Genomic_DNA"/>
</dbReference>
<reference evidence="1 2" key="1">
    <citation type="journal article" date="2017" name="Virol. Sin.">
        <title>Genome analysis of Heliothis virescens ascovirus 3h isolated from China.</title>
        <authorList>
            <person name="Huang G.H."/>
            <person name="Hou D.H."/>
            <person name="Wang M."/>
            <person name="Cheng X.W."/>
            <person name="Hu Z."/>
        </authorList>
    </citation>
    <scope>NUCLEOTIDE SEQUENCE [LARGE SCALE GENOMIC DNA]</scope>
    <source>
        <strain evidence="1">HvAV-3h</strain>
    </source>
</reference>
<evidence type="ECO:0000313" key="2">
    <source>
        <dbReference type="Proteomes" id="UP000316643"/>
    </source>
</evidence>
<protein>
    <submittedName>
        <fullName evidence="1">Uncharacterized protein</fullName>
    </submittedName>
</protein>
<name>A0A386JAB9_9VIRU</name>
<dbReference type="Proteomes" id="UP000316643">
    <property type="component" value="Genome"/>
</dbReference>
<proteinExistence type="predicted"/>
<accession>A0A386JAB9</accession>